<evidence type="ECO:0000256" key="2">
    <source>
        <dbReference type="SAM" id="Phobius"/>
    </source>
</evidence>
<name>A0A1X2ILQ9_9FUNG</name>
<organism evidence="3 4">
    <name type="scientific">Absidia repens</name>
    <dbReference type="NCBI Taxonomy" id="90262"/>
    <lineage>
        <taxon>Eukaryota</taxon>
        <taxon>Fungi</taxon>
        <taxon>Fungi incertae sedis</taxon>
        <taxon>Mucoromycota</taxon>
        <taxon>Mucoromycotina</taxon>
        <taxon>Mucoromycetes</taxon>
        <taxon>Mucorales</taxon>
        <taxon>Cunninghamellaceae</taxon>
        <taxon>Absidia</taxon>
    </lineage>
</organism>
<dbReference type="EMBL" id="MCGE01000008">
    <property type="protein sequence ID" value="ORZ18719.1"/>
    <property type="molecule type" value="Genomic_DNA"/>
</dbReference>
<evidence type="ECO:0000256" key="1">
    <source>
        <dbReference type="SAM" id="MobiDB-lite"/>
    </source>
</evidence>
<gene>
    <name evidence="3" type="ORF">BCR42DRAFT_449866</name>
</gene>
<keyword evidence="4" id="KW-1185">Reference proteome</keyword>
<dbReference type="AlphaFoldDB" id="A0A1X2ILQ9"/>
<keyword evidence="2" id="KW-0472">Membrane</keyword>
<keyword evidence="2" id="KW-1133">Transmembrane helix</keyword>
<dbReference type="Proteomes" id="UP000193560">
    <property type="component" value="Unassembled WGS sequence"/>
</dbReference>
<protein>
    <submittedName>
        <fullName evidence="3">Uncharacterized protein</fullName>
    </submittedName>
</protein>
<proteinExistence type="predicted"/>
<dbReference type="OrthoDB" id="20273at2759"/>
<feature type="compositionally biased region" description="Basic residues" evidence="1">
    <location>
        <begin position="109"/>
        <end position="128"/>
    </location>
</feature>
<sequence>MDTNLYSVKDSDDSCCSSIINHPSDHQACNHIADSLNHHQCPNSSFHHHNHHDAPCLLQQDDSSTSSTSNTSSHCCQCDHRRPEASLITIDNDEDQTSCSHASTYHNTDHHHHSSTPRKKKRRHKKSSSRSTSRQIDSSKDTTLADSPVPRTAPTTKTEFFEDDHLPLGGQYCSYHSNPATTESKRQRKCVIAKGLVYIVFLMIILGGIATFFCWPRTPMVVVGSHAERQNAQQGTTWATTLEKRPWMEATWLMNITLDNRDNWIPTRLTRMEMTMVDSLTQNAFATASLDDLALAPKTLVVLPNIVFHARYSARSDSDTTWQDLYRACGPQQKQGADRPSLNINMKIVFHFLGIIWTSTVNASPPSGGFLCPS</sequence>
<feature type="region of interest" description="Disordered" evidence="1">
    <location>
        <begin position="101"/>
        <end position="160"/>
    </location>
</feature>
<evidence type="ECO:0000313" key="3">
    <source>
        <dbReference type="EMBL" id="ORZ18719.1"/>
    </source>
</evidence>
<keyword evidence="2" id="KW-0812">Transmembrane</keyword>
<evidence type="ECO:0000313" key="4">
    <source>
        <dbReference type="Proteomes" id="UP000193560"/>
    </source>
</evidence>
<feature type="transmembrane region" description="Helical" evidence="2">
    <location>
        <begin position="195"/>
        <end position="213"/>
    </location>
</feature>
<dbReference type="STRING" id="90262.A0A1X2ILQ9"/>
<reference evidence="3 4" key="1">
    <citation type="submission" date="2016-07" db="EMBL/GenBank/DDBJ databases">
        <title>Pervasive Adenine N6-methylation of Active Genes in Fungi.</title>
        <authorList>
            <consortium name="DOE Joint Genome Institute"/>
            <person name="Mondo S.J."/>
            <person name="Dannebaum R.O."/>
            <person name="Kuo R.C."/>
            <person name="Labutti K."/>
            <person name="Haridas S."/>
            <person name="Kuo A."/>
            <person name="Salamov A."/>
            <person name="Ahrendt S.R."/>
            <person name="Lipzen A."/>
            <person name="Sullivan W."/>
            <person name="Andreopoulos W.B."/>
            <person name="Clum A."/>
            <person name="Lindquist E."/>
            <person name="Daum C."/>
            <person name="Ramamoorthy G.K."/>
            <person name="Gryganskyi A."/>
            <person name="Culley D."/>
            <person name="Magnuson J.K."/>
            <person name="James T.Y."/>
            <person name="O'Malley M.A."/>
            <person name="Stajich J.E."/>
            <person name="Spatafora J.W."/>
            <person name="Visel A."/>
            <person name="Grigoriev I.V."/>
        </authorList>
    </citation>
    <scope>NUCLEOTIDE SEQUENCE [LARGE SCALE GENOMIC DNA]</scope>
    <source>
        <strain evidence="3 4">NRRL 1336</strain>
    </source>
</reference>
<comment type="caution">
    <text evidence="3">The sequence shown here is derived from an EMBL/GenBank/DDBJ whole genome shotgun (WGS) entry which is preliminary data.</text>
</comment>
<accession>A0A1X2ILQ9</accession>